<dbReference type="Pfam" id="PF05348">
    <property type="entry name" value="UMP1"/>
    <property type="match status" value="1"/>
</dbReference>
<evidence type="ECO:0008006" key="5">
    <source>
        <dbReference type="Google" id="ProtNLM"/>
    </source>
</evidence>
<dbReference type="GO" id="GO:0005737">
    <property type="term" value="C:cytoplasm"/>
    <property type="evidence" value="ECO:0007669"/>
    <property type="project" value="TreeGrafter"/>
</dbReference>
<dbReference type="RefSeq" id="XP_022460124.1">
    <property type="nucleotide sequence ID" value="XM_022600816.1"/>
</dbReference>
<dbReference type="PANTHER" id="PTHR12828:SF3">
    <property type="entry name" value="PROTEASOME MATURATION PROTEIN"/>
    <property type="match status" value="1"/>
</dbReference>
<dbReference type="HOGENOM" id="CLU_100687_0_1_1"/>
<accession>W6MNA2</accession>
<dbReference type="PANTHER" id="PTHR12828">
    <property type="entry name" value="PROTEASOME MATURATION PROTEIN UMP1"/>
    <property type="match status" value="1"/>
</dbReference>
<proteinExistence type="inferred from homology"/>
<comment type="similarity">
    <text evidence="2">Belongs to the POMP/UMP1 family.</text>
</comment>
<dbReference type="Proteomes" id="UP000019384">
    <property type="component" value="Unassembled WGS sequence"/>
</dbReference>
<dbReference type="InterPro" id="IPR008012">
    <property type="entry name" value="Ump1"/>
</dbReference>
<reference evidence="3" key="2">
    <citation type="submission" date="2014-02" db="EMBL/GenBank/DDBJ databases">
        <title>Complete DNA sequence of /Kuraishia capsulata/ illustrates novel genomic features among budding yeasts (/Saccharomycotina/).</title>
        <authorList>
            <person name="Morales L."/>
            <person name="Noel B."/>
            <person name="Porcel B."/>
            <person name="Marcet-Houben M."/>
            <person name="Hullo M-F."/>
            <person name="Sacerdot C."/>
            <person name="Tekaia F."/>
            <person name="Leh-Louis V."/>
            <person name="Despons L."/>
            <person name="Khanna V."/>
            <person name="Aury J-M."/>
            <person name="Barbe V."/>
            <person name="Couloux A."/>
            <person name="Labadie K."/>
            <person name="Pelletier E."/>
            <person name="Souciet J-L."/>
            <person name="Boekhout T."/>
            <person name="Gabaldon T."/>
            <person name="Wincker P."/>
            <person name="Dujon B."/>
        </authorList>
    </citation>
    <scope>NUCLEOTIDE SEQUENCE</scope>
    <source>
        <strain evidence="3">CBS 1993</strain>
    </source>
</reference>
<evidence type="ECO:0000256" key="1">
    <source>
        <dbReference type="ARBA" id="ARBA00023186"/>
    </source>
</evidence>
<protein>
    <recommendedName>
        <fullName evidence="5">Proteasome maturation factor UMP1</fullName>
    </recommendedName>
</protein>
<organism evidence="3 4">
    <name type="scientific">Kuraishia capsulata CBS 1993</name>
    <dbReference type="NCBI Taxonomy" id="1382522"/>
    <lineage>
        <taxon>Eukaryota</taxon>
        <taxon>Fungi</taxon>
        <taxon>Dikarya</taxon>
        <taxon>Ascomycota</taxon>
        <taxon>Saccharomycotina</taxon>
        <taxon>Pichiomycetes</taxon>
        <taxon>Pichiales</taxon>
        <taxon>Pichiaceae</taxon>
        <taxon>Kuraishia</taxon>
    </lineage>
</organism>
<evidence type="ECO:0000256" key="2">
    <source>
        <dbReference type="ARBA" id="ARBA00043974"/>
    </source>
</evidence>
<dbReference type="OrthoDB" id="15001at2759"/>
<keyword evidence="1" id="KW-0143">Chaperone</keyword>
<evidence type="ECO:0000313" key="4">
    <source>
        <dbReference type="Proteomes" id="UP000019384"/>
    </source>
</evidence>
<keyword evidence="4" id="KW-1185">Reference proteome</keyword>
<sequence length="119" mass="13435">MESLHDTIRSGDGLLSVASKVNGRHPLETRLQNWEETQQNARLEQYRRLFGAADPIRRTMDLEIVSQTDFKPAVLGGPANVHLDILKNKDSSIDWEDIYKGDPSSAPDLHTEVERRVGL</sequence>
<dbReference type="GO" id="GO:0080129">
    <property type="term" value="P:proteasome core complex assembly"/>
    <property type="evidence" value="ECO:0007669"/>
    <property type="project" value="EnsemblFungi"/>
</dbReference>
<reference evidence="3" key="1">
    <citation type="submission" date="2013-12" db="EMBL/GenBank/DDBJ databases">
        <authorList>
            <person name="Genoscope - CEA"/>
        </authorList>
    </citation>
    <scope>NUCLEOTIDE SEQUENCE</scope>
    <source>
        <strain evidence="3">CBS 1993</strain>
    </source>
</reference>
<evidence type="ECO:0000313" key="3">
    <source>
        <dbReference type="EMBL" id="CDK28134.1"/>
    </source>
</evidence>
<dbReference type="AlphaFoldDB" id="W6MNA2"/>
<dbReference type="GO" id="GO:0005634">
    <property type="term" value="C:nucleus"/>
    <property type="evidence" value="ECO:0007669"/>
    <property type="project" value="TreeGrafter"/>
</dbReference>
<dbReference type="GeneID" id="34521512"/>
<name>W6MNA2_9ASCO</name>
<dbReference type="STRING" id="1382522.W6MNA2"/>
<dbReference type="EMBL" id="HG793129">
    <property type="protein sequence ID" value="CDK28134.1"/>
    <property type="molecule type" value="Genomic_DNA"/>
</dbReference>
<gene>
    <name evidence="3" type="ORF">KUCA_T00004115001</name>
</gene>